<reference evidence="7 8" key="2">
    <citation type="journal article" date="2016" name="Appl. Microbiol. Biotechnol.">
        <title>Mutations improving production and secretion of extracellular lipase by Burkholderia glumae PG1.</title>
        <authorList>
            <person name="Knapp A."/>
            <person name="Voget S."/>
            <person name="Gao R."/>
            <person name="Zaburannyi N."/>
            <person name="Krysciak D."/>
            <person name="Breuer M."/>
            <person name="Hauer B."/>
            <person name="Streit W.R."/>
            <person name="Muller R."/>
            <person name="Daniel R."/>
            <person name="Jaeger K.E."/>
        </authorList>
    </citation>
    <scope>NUCLEOTIDE SEQUENCE [LARGE SCALE GENOMIC DNA]</scope>
    <source>
        <strain evidence="7 8">PG1</strain>
    </source>
</reference>
<dbReference type="EMBL" id="CP002581">
    <property type="protein sequence ID" value="AJK50218.1"/>
    <property type="molecule type" value="Genomic_DNA"/>
</dbReference>
<dbReference type="Pfam" id="PF25199">
    <property type="entry name" value="nSTAND_NTPase5"/>
    <property type="match status" value="1"/>
</dbReference>
<dbReference type="PANTHER" id="PTHR42988">
    <property type="entry name" value="PHOSPHOHYDROLASE"/>
    <property type="match status" value="1"/>
</dbReference>
<dbReference type="Proteomes" id="UP000031838">
    <property type="component" value="Chromosome 2"/>
</dbReference>
<gene>
    <name evidence="7" type="ORF">BGL_2c21570</name>
</gene>
<comment type="similarity">
    <text evidence="4">Belongs to the cyclic nucleotide phosphodiesterase class-III family.</text>
</comment>
<dbReference type="GO" id="GO:0016787">
    <property type="term" value="F:hydrolase activity"/>
    <property type="evidence" value="ECO:0007669"/>
    <property type="project" value="UniProtKB-KW"/>
</dbReference>
<dbReference type="AlphaFoldDB" id="A0A0B6S3G4"/>
<reference evidence="8" key="1">
    <citation type="submission" date="2011-03" db="EMBL/GenBank/DDBJ databases">
        <authorList>
            <person name="Voget S."/>
            <person name="Streit W.R."/>
            <person name="Jaeger K.E."/>
            <person name="Daniel R."/>
        </authorList>
    </citation>
    <scope>NUCLEOTIDE SEQUENCE [LARGE SCALE GENOMIC DNA]</scope>
    <source>
        <strain evidence="8">PG1</strain>
    </source>
</reference>
<evidence type="ECO:0000256" key="1">
    <source>
        <dbReference type="ARBA" id="ARBA00022723"/>
    </source>
</evidence>
<dbReference type="InterPro" id="IPR004843">
    <property type="entry name" value="Calcineurin-like_PHP"/>
</dbReference>
<dbReference type="InterPro" id="IPR011990">
    <property type="entry name" value="TPR-like_helical_dom_sf"/>
</dbReference>
<keyword evidence="8" id="KW-1185">Reference proteome</keyword>
<evidence type="ECO:0000256" key="4">
    <source>
        <dbReference type="ARBA" id="ARBA00025742"/>
    </source>
</evidence>
<dbReference type="InterPro" id="IPR050884">
    <property type="entry name" value="CNP_phosphodiesterase-III"/>
</dbReference>
<dbReference type="Pfam" id="PF00149">
    <property type="entry name" value="Metallophos"/>
    <property type="match status" value="1"/>
</dbReference>
<evidence type="ECO:0000256" key="3">
    <source>
        <dbReference type="ARBA" id="ARBA00023004"/>
    </source>
</evidence>
<protein>
    <submittedName>
        <fullName evidence="7">Uncharacterized protein</fullName>
    </submittedName>
</protein>
<feature type="domain" description="Novel STAND NTPase 5" evidence="6">
    <location>
        <begin position="365"/>
        <end position="506"/>
    </location>
</feature>
<dbReference type="RefSeq" id="WP_042629562.1">
    <property type="nucleotide sequence ID" value="NZ_CP002581.1"/>
</dbReference>
<evidence type="ECO:0000259" key="6">
    <source>
        <dbReference type="Pfam" id="PF25199"/>
    </source>
</evidence>
<dbReference type="SUPFAM" id="SSF48452">
    <property type="entry name" value="TPR-like"/>
    <property type="match status" value="1"/>
</dbReference>
<accession>A0A0B6S3G4</accession>
<keyword evidence="1" id="KW-0479">Metal-binding</keyword>
<evidence type="ECO:0000313" key="8">
    <source>
        <dbReference type="Proteomes" id="UP000031838"/>
    </source>
</evidence>
<name>A0A0B6S3G4_BURPL</name>
<dbReference type="InterPro" id="IPR029052">
    <property type="entry name" value="Metallo-depent_PP-like"/>
</dbReference>
<evidence type="ECO:0000256" key="2">
    <source>
        <dbReference type="ARBA" id="ARBA00022801"/>
    </source>
</evidence>
<evidence type="ECO:0000259" key="5">
    <source>
        <dbReference type="Pfam" id="PF00149"/>
    </source>
</evidence>
<dbReference type="Gene3D" id="3.60.21.10">
    <property type="match status" value="1"/>
</dbReference>
<dbReference type="GO" id="GO:0046872">
    <property type="term" value="F:metal ion binding"/>
    <property type="evidence" value="ECO:0007669"/>
    <property type="project" value="UniProtKB-KW"/>
</dbReference>
<proteinExistence type="inferred from homology"/>
<dbReference type="Gene3D" id="1.25.40.10">
    <property type="entry name" value="Tetratricopeptide repeat domain"/>
    <property type="match status" value="1"/>
</dbReference>
<evidence type="ECO:0000313" key="7">
    <source>
        <dbReference type="EMBL" id="AJK50218.1"/>
    </source>
</evidence>
<dbReference type="HOGENOM" id="CLU_313471_0_0_4"/>
<sequence>MSNLVRWLHLSDFHFGLHPYEQKFSAKKLIEHLQEANRKGESPDFIFITGDVANSGKLDEYELFVEEILSPIIGIFGNEFLDKIFIVPGNHDLDRNINDGFSKEKFGKTDSPYFYPTSESAKRRNMLVERFSAFCENSLCTSSNGFSSVNGAFSEERQVNTTKVGIVGLNTAWLCDGERDKESLTPGIPITREALDRVADAQIKFVLGHHPFDWVHPAHKQPLQAILAAHQAIYLHGHMHTELFSSSLNGAGEFLAIQAGAAWQAPEGGKWKNGFMWGVADLDAGLVKLKPFHWSFENQCWTLDGSRFHDNYRNSDWWEIEAPRTRTKPDHTSKKKTQPLIGWEIRDLNSLEHCTKELEASESVGYFDGAIPTWSIALSDSIPRREIVGKLSKNFRPESPSPYVCVLLGAGCEGKTTALLQSCLEVLRGNKSKKILYRTNHTRPFVSSELQETLRSHDNWLVVIDEADQVAKDILRFIDAGFDGYAGRVDFLLASRDSDWHSSGAKDFSWTFRAKFKEEILKDLSLKDAELIVGAWAQFGREGLGEELALLPQDERAAKLRYYAKKESKGGGDAFFGALLMSRHGNDLLQHAESMLQRLATVELPCGKSLKDVLGFIAAMHAEGFEKLNFSALASLLEMSIPKVQSVVLRQLGKEAAATSTSTSIFTRHKYIAAALIDVLETKFNEDISHYYIDLAISEVRRSSTEHVIDLAFWRYDLADKLFSTGKTRLAIDIARNIYDVEPFNFYLVAKLASLYRKQGNAAEAISLFRNFELQPRHRGFYFEWGVCEGIQRNRLENALLATFALSDESEAASLTVENAKVYLNGLSKCCDQLHIAYADRIFSDTEAACNSILSILNKGGKQSNPEHGDMLEKFLNDVAKKRKKLFDRVEAIKLIKEMSLCLSQYGPAPEVIRAIDAQHMMFTSLDRIVRNVEAL</sequence>
<keyword evidence="3" id="KW-0408">Iron</keyword>
<dbReference type="KEGG" id="bgp:BGL_2c21570"/>
<dbReference type="InterPro" id="IPR057574">
    <property type="entry name" value="nSTAND_NTPase5_dom"/>
</dbReference>
<keyword evidence="2" id="KW-0378">Hydrolase</keyword>
<dbReference type="SUPFAM" id="SSF56300">
    <property type="entry name" value="Metallo-dependent phosphatases"/>
    <property type="match status" value="1"/>
</dbReference>
<dbReference type="PANTHER" id="PTHR42988:SF2">
    <property type="entry name" value="CYCLIC NUCLEOTIDE PHOSPHODIESTERASE CBUA0032-RELATED"/>
    <property type="match status" value="1"/>
</dbReference>
<organism evidence="7 8">
    <name type="scientific">Burkholderia plantarii</name>
    <dbReference type="NCBI Taxonomy" id="41899"/>
    <lineage>
        <taxon>Bacteria</taxon>
        <taxon>Pseudomonadati</taxon>
        <taxon>Pseudomonadota</taxon>
        <taxon>Betaproteobacteria</taxon>
        <taxon>Burkholderiales</taxon>
        <taxon>Burkholderiaceae</taxon>
        <taxon>Burkholderia</taxon>
    </lineage>
</organism>
<feature type="domain" description="Calcineurin-like phosphoesterase" evidence="5">
    <location>
        <begin position="8"/>
        <end position="241"/>
    </location>
</feature>